<comment type="function">
    <text evidence="1 8">S-adenosyl-L-methionine-dependent protein-arginine N-methyltransferase that methylates the delta-nitrogen atom of arginine residues to form N5-methylarginine (type IV) in target proteins. Monomethylates ribosomal protein L12.</text>
</comment>
<keyword evidence="6" id="KW-0949">S-adenosyl-L-methionine</keyword>
<sequence length="413" mass="46170">MSTQEVTAPDGQSFEEQIREIIQAAAAHDIKALEACISKYSFPDCKAVDVQDLQTGQSPLRAAIASCRPTTNGVDSGQEPADVEVAAAETVRFLLENGAIWNQLDNNDETPGCIAHRLGLDDLYQMMVDAGVRAEMLLSRLEEYERLGDDEEAEADKADDDDNAGRPSGEEQDATDGHQQDDDKHDVPDTTQDVTSSAYLSSTLALSNNKLLDEQHNGVMMAWESGIMKQSADALLSEPGMNILNIGFGMGIIDSYIQNHANQPANHHIVEAHPSVLEEMKSKGWMDKPNVVVHSGKWQDVLPQLVAEGETFDAIYFDTFAESYSDFRDFFQEQVIGLLNQHGRWSFFNGMGADRQISYDVYQKVVEMDLLESGFDVEWQDVPLPDLEQEWDGVRRKYWNVTSYRLPVCKFMD</sequence>
<protein>
    <recommendedName>
        <fullName evidence="8">Arginine N-methyltransferase 2</fullName>
        <ecNumber evidence="8">2.1.1.-</ecNumber>
    </recommendedName>
</protein>
<feature type="domain" description="RMT2" evidence="10">
    <location>
        <begin position="190"/>
        <end position="413"/>
    </location>
</feature>
<keyword evidence="5 8" id="KW-0808">Transferase</keyword>
<dbReference type="FunFam" id="3.40.50.150:FF:000135">
    <property type="entry name" value="Arginine N-methyltransferase 2"/>
    <property type="match status" value="1"/>
</dbReference>
<keyword evidence="3 8" id="KW-0963">Cytoplasm</keyword>
<dbReference type="GO" id="GO:0005737">
    <property type="term" value="C:cytoplasm"/>
    <property type="evidence" value="ECO:0007669"/>
    <property type="project" value="UniProtKB-SubCell"/>
</dbReference>
<evidence type="ECO:0000256" key="7">
    <source>
        <dbReference type="ARBA" id="ARBA00023242"/>
    </source>
</evidence>
<dbReference type="PROSITE" id="PS51559">
    <property type="entry name" value="SAM_RMT2"/>
    <property type="match status" value="1"/>
</dbReference>
<dbReference type="GO" id="GO:0005634">
    <property type="term" value="C:nucleus"/>
    <property type="evidence" value="ECO:0007669"/>
    <property type="project" value="UniProtKB-SubCell"/>
</dbReference>
<dbReference type="InterPro" id="IPR029063">
    <property type="entry name" value="SAM-dependent_MTases_sf"/>
</dbReference>
<evidence type="ECO:0000256" key="4">
    <source>
        <dbReference type="ARBA" id="ARBA00022603"/>
    </source>
</evidence>
<comment type="similarity">
    <text evidence="8">Belongs to the class I-like SAM-binding methyltransferase superfamily. RMT2 methyltransferase family.</text>
</comment>
<evidence type="ECO:0000256" key="3">
    <source>
        <dbReference type="ARBA" id="ARBA00022490"/>
    </source>
</evidence>
<proteinExistence type="inferred from homology"/>
<evidence type="ECO:0000313" key="11">
    <source>
        <dbReference type="EMBL" id="KAJ8991597.1"/>
    </source>
</evidence>
<dbReference type="SUPFAM" id="SSF48403">
    <property type="entry name" value="Ankyrin repeat"/>
    <property type="match status" value="1"/>
</dbReference>
<dbReference type="PANTHER" id="PTHR32379">
    <property type="entry name" value="GUANIDINOACETATE N-METHYLTRANSFERASE"/>
    <property type="match status" value="1"/>
</dbReference>
<feature type="compositionally biased region" description="Basic and acidic residues" evidence="9">
    <location>
        <begin position="175"/>
        <end position="188"/>
    </location>
</feature>
<organism evidence="11 12">
    <name type="scientific">Exophiala dermatitidis</name>
    <name type="common">Black yeast-like fungus</name>
    <name type="synonym">Wangiella dermatitidis</name>
    <dbReference type="NCBI Taxonomy" id="5970"/>
    <lineage>
        <taxon>Eukaryota</taxon>
        <taxon>Fungi</taxon>
        <taxon>Dikarya</taxon>
        <taxon>Ascomycota</taxon>
        <taxon>Pezizomycotina</taxon>
        <taxon>Eurotiomycetes</taxon>
        <taxon>Chaetothyriomycetidae</taxon>
        <taxon>Chaetothyriales</taxon>
        <taxon>Herpotrichiellaceae</taxon>
        <taxon>Exophiala</taxon>
    </lineage>
</organism>
<evidence type="ECO:0000256" key="2">
    <source>
        <dbReference type="ARBA" id="ARBA00011245"/>
    </source>
</evidence>
<evidence type="ECO:0000313" key="12">
    <source>
        <dbReference type="Proteomes" id="UP001161757"/>
    </source>
</evidence>
<dbReference type="AlphaFoldDB" id="A0AAN6EU39"/>
<evidence type="ECO:0000256" key="6">
    <source>
        <dbReference type="ARBA" id="ARBA00022691"/>
    </source>
</evidence>
<dbReference type="EC" id="2.1.1.-" evidence="8"/>
<evidence type="ECO:0000256" key="1">
    <source>
        <dbReference type="ARBA" id="ARBA00002207"/>
    </source>
</evidence>
<dbReference type="InterPro" id="IPR017408">
    <property type="entry name" value="Arginine_N-MeTrfase_2"/>
</dbReference>
<gene>
    <name evidence="11" type="primary">RMT2</name>
    <name evidence="11" type="ORF">HRR80_004220</name>
</gene>
<dbReference type="PANTHER" id="PTHR32379:SF1">
    <property type="entry name" value="GUANIDINOACETATE N-METHYLTRANSFERASE"/>
    <property type="match status" value="1"/>
</dbReference>
<feature type="region of interest" description="Disordered" evidence="9">
    <location>
        <begin position="148"/>
        <end position="195"/>
    </location>
</feature>
<dbReference type="CDD" id="cd02440">
    <property type="entry name" value="AdoMet_MTases"/>
    <property type="match status" value="1"/>
</dbReference>
<dbReference type="Gene3D" id="1.25.40.20">
    <property type="entry name" value="Ankyrin repeat-containing domain"/>
    <property type="match status" value="1"/>
</dbReference>
<name>A0AAN6EU39_EXODE</name>
<evidence type="ECO:0000259" key="10">
    <source>
        <dbReference type="PROSITE" id="PS51559"/>
    </source>
</evidence>
<dbReference type="Proteomes" id="UP001161757">
    <property type="component" value="Unassembled WGS sequence"/>
</dbReference>
<dbReference type="GO" id="GO:0032259">
    <property type="term" value="P:methylation"/>
    <property type="evidence" value="ECO:0007669"/>
    <property type="project" value="UniProtKB-KW"/>
</dbReference>
<evidence type="ECO:0000256" key="8">
    <source>
        <dbReference type="PIRNR" id="PIRNR038148"/>
    </source>
</evidence>
<comment type="caution">
    <text evidence="11">The sequence shown here is derived from an EMBL/GenBank/DDBJ whole genome shotgun (WGS) entry which is preliminary data.</text>
</comment>
<accession>A0AAN6EU39</accession>
<keyword evidence="4 8" id="KW-0489">Methyltransferase</keyword>
<dbReference type="SUPFAM" id="SSF53335">
    <property type="entry name" value="S-adenosyl-L-methionine-dependent methyltransferases"/>
    <property type="match status" value="1"/>
</dbReference>
<dbReference type="EMBL" id="JAJGCB010000007">
    <property type="protein sequence ID" value="KAJ8991597.1"/>
    <property type="molecule type" value="Genomic_DNA"/>
</dbReference>
<dbReference type="GO" id="GO:0019702">
    <property type="term" value="F:protein arginine N5-methyltransferase activity"/>
    <property type="evidence" value="ECO:0007669"/>
    <property type="project" value="TreeGrafter"/>
</dbReference>
<evidence type="ECO:0000256" key="5">
    <source>
        <dbReference type="ARBA" id="ARBA00022679"/>
    </source>
</evidence>
<dbReference type="InterPro" id="IPR036770">
    <property type="entry name" value="Ankyrin_rpt-contain_sf"/>
</dbReference>
<feature type="compositionally biased region" description="Acidic residues" evidence="9">
    <location>
        <begin position="148"/>
        <end position="162"/>
    </location>
</feature>
<dbReference type="InterPro" id="IPR051038">
    <property type="entry name" value="RMT2/GAMT_Mtase"/>
</dbReference>
<keyword evidence="7 8" id="KW-0539">Nucleus</keyword>
<comment type="subcellular location">
    <subcellularLocation>
        <location evidence="8">Cytoplasm</location>
    </subcellularLocation>
    <subcellularLocation>
        <location evidence="8">Nucleus</location>
    </subcellularLocation>
</comment>
<evidence type="ECO:0000256" key="9">
    <source>
        <dbReference type="SAM" id="MobiDB-lite"/>
    </source>
</evidence>
<dbReference type="PIRSF" id="PIRSF038148">
    <property type="entry name" value="Arginine_N-mtfrase-2"/>
    <property type="match status" value="1"/>
</dbReference>
<comment type="subunit">
    <text evidence="2 8">Monomer.</text>
</comment>
<dbReference type="Gene3D" id="3.40.50.150">
    <property type="entry name" value="Vaccinia Virus protein VP39"/>
    <property type="match status" value="1"/>
</dbReference>
<dbReference type="InterPro" id="IPR026480">
    <property type="entry name" value="RMT2_dom"/>
</dbReference>
<reference evidence="11" key="1">
    <citation type="submission" date="2023-01" db="EMBL/GenBank/DDBJ databases">
        <title>Exophiala dermititidis isolated from Cystic Fibrosis Patient.</title>
        <authorList>
            <person name="Kurbessoian T."/>
            <person name="Crocker A."/>
            <person name="Murante D."/>
            <person name="Hogan D.A."/>
            <person name="Stajich J.E."/>
        </authorList>
    </citation>
    <scope>NUCLEOTIDE SEQUENCE</scope>
    <source>
        <strain evidence="11">Ex8</strain>
    </source>
</reference>